<evidence type="ECO:0000256" key="1">
    <source>
        <dbReference type="SAM" id="MobiDB-lite"/>
    </source>
</evidence>
<keyword evidence="3" id="KW-1185">Reference proteome</keyword>
<evidence type="ECO:0000313" key="2">
    <source>
        <dbReference type="EMBL" id="ETO26979.1"/>
    </source>
</evidence>
<dbReference type="AlphaFoldDB" id="X6NMS0"/>
<evidence type="ECO:0000313" key="3">
    <source>
        <dbReference type="Proteomes" id="UP000023152"/>
    </source>
</evidence>
<gene>
    <name evidence="2" type="ORF">RFI_10152</name>
</gene>
<protein>
    <submittedName>
        <fullName evidence="2">Uncharacterized protein</fullName>
    </submittedName>
</protein>
<accession>X6NMS0</accession>
<name>X6NMS0_RETFI</name>
<feature type="compositionally biased region" description="Basic and acidic residues" evidence="1">
    <location>
        <begin position="1"/>
        <end position="21"/>
    </location>
</feature>
<organism evidence="2 3">
    <name type="scientific">Reticulomyxa filosa</name>
    <dbReference type="NCBI Taxonomy" id="46433"/>
    <lineage>
        <taxon>Eukaryota</taxon>
        <taxon>Sar</taxon>
        <taxon>Rhizaria</taxon>
        <taxon>Retaria</taxon>
        <taxon>Foraminifera</taxon>
        <taxon>Monothalamids</taxon>
        <taxon>Reticulomyxidae</taxon>
        <taxon>Reticulomyxa</taxon>
    </lineage>
</organism>
<dbReference type="EMBL" id="ASPP01007532">
    <property type="protein sequence ID" value="ETO26979.1"/>
    <property type="molecule type" value="Genomic_DNA"/>
</dbReference>
<feature type="region of interest" description="Disordered" evidence="1">
    <location>
        <begin position="1"/>
        <end position="31"/>
    </location>
</feature>
<dbReference type="Proteomes" id="UP000023152">
    <property type="component" value="Unassembled WGS sequence"/>
</dbReference>
<comment type="caution">
    <text evidence="2">The sequence shown here is derived from an EMBL/GenBank/DDBJ whole genome shotgun (WGS) entry which is preliminary data.</text>
</comment>
<proteinExistence type="predicted"/>
<reference evidence="2 3" key="1">
    <citation type="journal article" date="2013" name="Curr. Biol.">
        <title>The Genome of the Foraminiferan Reticulomyxa filosa.</title>
        <authorList>
            <person name="Glockner G."/>
            <person name="Hulsmann N."/>
            <person name="Schleicher M."/>
            <person name="Noegel A.A."/>
            <person name="Eichinger L."/>
            <person name="Gallinger C."/>
            <person name="Pawlowski J."/>
            <person name="Sierra R."/>
            <person name="Euteneuer U."/>
            <person name="Pillet L."/>
            <person name="Moustafa A."/>
            <person name="Platzer M."/>
            <person name="Groth M."/>
            <person name="Szafranski K."/>
            <person name="Schliwa M."/>
        </authorList>
    </citation>
    <scope>NUCLEOTIDE SEQUENCE [LARGE SCALE GENOMIC DNA]</scope>
</reference>
<sequence>MKDNGPQTRDKNNTKCLDDAKRHKSTSLIDHEYENEPVAVDNEMDHLQEHSFAVMEGENHSPDSEIGSFIKMCQQAPRLQLFNTMDPYLAPVHDHNQNDFYSGIFIIVCISPSLPIFF</sequence>